<sequence>MIFGPCASMSTGGPARALTMTDAGQTRSAVNAPQCAKRRSLPGAAKQPAAHARHRALCRGATTASGADRARSASSDYQRKHVRRTSTSEDCAC</sequence>
<reference evidence="2" key="2">
    <citation type="journal article" name="Front. Microbiol.">
        <title>Degradative Capacity of Two Strains of Rhodonia placenta: From Phenotype to Genotype.</title>
        <authorList>
            <person name="Kolle M."/>
            <person name="Horta M.A.C."/>
            <person name="Nowrousian M."/>
            <person name="Ohm R.A."/>
            <person name="Benz J.P."/>
            <person name="Pilgard A."/>
        </authorList>
    </citation>
    <scope>NUCLEOTIDE SEQUENCE</scope>
    <source>
        <strain evidence="2">FPRL280</strain>
    </source>
</reference>
<feature type="region of interest" description="Disordered" evidence="1">
    <location>
        <begin position="22"/>
        <end position="93"/>
    </location>
</feature>
<dbReference type="Proteomes" id="UP000639403">
    <property type="component" value="Unassembled WGS sequence"/>
</dbReference>
<dbReference type="AlphaFoldDB" id="A0A8H7NRN7"/>
<accession>A0A8H7NRN7</accession>
<feature type="compositionally biased region" description="Low complexity" evidence="1">
    <location>
        <begin position="60"/>
        <end position="76"/>
    </location>
</feature>
<protein>
    <submittedName>
        <fullName evidence="2">Uncharacterized protein</fullName>
    </submittedName>
</protein>
<reference evidence="2" key="1">
    <citation type="submission" date="2020-11" db="EMBL/GenBank/DDBJ databases">
        <authorList>
            <person name="Koelle M."/>
            <person name="Horta M.A.C."/>
            <person name="Nowrousian M."/>
            <person name="Ohm R.A."/>
            <person name="Benz P."/>
            <person name="Pilgard A."/>
        </authorList>
    </citation>
    <scope>NUCLEOTIDE SEQUENCE</scope>
    <source>
        <strain evidence="2">FPRL280</strain>
    </source>
</reference>
<comment type="caution">
    <text evidence="2">The sequence shown here is derived from an EMBL/GenBank/DDBJ whole genome shotgun (WGS) entry which is preliminary data.</text>
</comment>
<gene>
    <name evidence="2" type="ORF">IEO21_10818</name>
</gene>
<evidence type="ECO:0000256" key="1">
    <source>
        <dbReference type="SAM" id="MobiDB-lite"/>
    </source>
</evidence>
<proteinExistence type="predicted"/>
<feature type="compositionally biased region" description="Polar residues" evidence="1">
    <location>
        <begin position="22"/>
        <end position="31"/>
    </location>
</feature>
<evidence type="ECO:0000313" key="3">
    <source>
        <dbReference type="Proteomes" id="UP000639403"/>
    </source>
</evidence>
<organism evidence="2 3">
    <name type="scientific">Rhodonia placenta</name>
    <dbReference type="NCBI Taxonomy" id="104341"/>
    <lineage>
        <taxon>Eukaryota</taxon>
        <taxon>Fungi</taxon>
        <taxon>Dikarya</taxon>
        <taxon>Basidiomycota</taxon>
        <taxon>Agaricomycotina</taxon>
        <taxon>Agaricomycetes</taxon>
        <taxon>Polyporales</taxon>
        <taxon>Adustoporiaceae</taxon>
        <taxon>Rhodonia</taxon>
    </lineage>
</organism>
<name>A0A8H7NRN7_9APHY</name>
<dbReference type="EMBL" id="JADOXO010001130">
    <property type="protein sequence ID" value="KAF9797902.1"/>
    <property type="molecule type" value="Genomic_DNA"/>
</dbReference>
<evidence type="ECO:0000313" key="2">
    <source>
        <dbReference type="EMBL" id="KAF9797902.1"/>
    </source>
</evidence>